<name>A0A7S0GAQ8_9STRA</name>
<dbReference type="AlphaFoldDB" id="A0A7S0GAQ8"/>
<proteinExistence type="predicted"/>
<dbReference type="EMBL" id="HBEL01005482">
    <property type="protein sequence ID" value="CAD8406506.1"/>
    <property type="molecule type" value="Transcribed_RNA"/>
</dbReference>
<gene>
    <name evidence="2" type="ORF">PINE0816_LOCUS2623</name>
</gene>
<evidence type="ECO:0000256" key="1">
    <source>
        <dbReference type="SAM" id="MobiDB-lite"/>
    </source>
</evidence>
<organism evidence="2">
    <name type="scientific">Proboscia inermis</name>
    <dbReference type="NCBI Taxonomy" id="420281"/>
    <lineage>
        <taxon>Eukaryota</taxon>
        <taxon>Sar</taxon>
        <taxon>Stramenopiles</taxon>
        <taxon>Ochrophyta</taxon>
        <taxon>Bacillariophyta</taxon>
        <taxon>Coscinodiscophyceae</taxon>
        <taxon>Rhizosoleniophycidae</taxon>
        <taxon>Rhizosoleniales</taxon>
        <taxon>Rhizosoleniaceae</taxon>
        <taxon>Proboscia</taxon>
    </lineage>
</organism>
<feature type="compositionally biased region" description="Polar residues" evidence="1">
    <location>
        <begin position="12"/>
        <end position="29"/>
    </location>
</feature>
<accession>A0A7S0GAQ8</accession>
<sequence length="361" mass="39762">MDGHSQPPFLNRLSSSPSSAADLRVSSSPIAIVGGDRDHHRGDDGCDSSSDDDGHFRNNFDRFNSLDKYGEQRENIKMAHSVGSMYNSSIRMGGSEDQVNQHNAAMSLPPPRAPFLSSREVNRERLSSVPLMALPESAIYSEFNDRSTSGYDAPYGSLRNSHLNTSLDFGGRADTTEYSSSIFSNLNSNNYVSHSLPDLGRERAGRKWEAERLKRERKVGKVGAEVPDARGQQYPVHNSPFDHQNDQHFSKQTYNSNPNCGCSDGVSESDDVKDKFISSAIGSSLTALNISQEGSLNDGQNIQHSHSSYKELHVTCDNEYTCKLSAGAQDDEYALDAEQHQLESSNENPDVLAAFDLELDD</sequence>
<feature type="compositionally biased region" description="Basic and acidic residues" evidence="1">
    <location>
        <begin position="35"/>
        <end position="44"/>
    </location>
</feature>
<evidence type="ECO:0000313" key="2">
    <source>
        <dbReference type="EMBL" id="CAD8406506.1"/>
    </source>
</evidence>
<reference evidence="2" key="1">
    <citation type="submission" date="2021-01" db="EMBL/GenBank/DDBJ databases">
        <authorList>
            <person name="Corre E."/>
            <person name="Pelletier E."/>
            <person name="Niang G."/>
            <person name="Scheremetjew M."/>
            <person name="Finn R."/>
            <person name="Kale V."/>
            <person name="Holt S."/>
            <person name="Cochrane G."/>
            <person name="Meng A."/>
            <person name="Brown T."/>
            <person name="Cohen L."/>
        </authorList>
    </citation>
    <scope>NUCLEOTIDE SEQUENCE</scope>
    <source>
        <strain evidence="2">CCAP1064/1</strain>
    </source>
</reference>
<protein>
    <submittedName>
        <fullName evidence="2">Uncharacterized protein</fullName>
    </submittedName>
</protein>
<feature type="region of interest" description="Disordered" evidence="1">
    <location>
        <begin position="1"/>
        <end position="56"/>
    </location>
</feature>